<dbReference type="Pfam" id="PF01494">
    <property type="entry name" value="FAD_binding_3"/>
    <property type="match status" value="1"/>
</dbReference>
<dbReference type="InterPro" id="IPR051104">
    <property type="entry name" value="FAD_monoxygenase"/>
</dbReference>
<sequence>MGDTISNGAGAASPDFRVAIIGAGIAGLNLALGLQARSVPFALYERAPEFREIGAGIGFSPNSERAMALLDPEILASFKRIANPNGEDYFQWIDGHATDELIYKLFVGKDGFQGCRRSDVLDEWAKLIDKKHIQFSKQVDTISDPGSGAPVEIRFADGTSAAASVVIGCDGIRSRVRQLLLPADSPAAHPHYTSKYCFRALVPMADAVAAVGAYKAGTRFMFLGPRAHIITYPIGGNSVLNVLAVLSDDGLWPDSAKHTAPGSKTEVVRAFAGWHPTVTKIADLLPDDMDKWAIFDMAEHPAPTYVRGRIALAGDAAHATGPHLGAGGGLGIEDAAVLAPLLEAVHASGGGDVEGALRAYNEVRYRRTQDVVQWTRQACDYFHWTDPEVGTDFEKFGRAITPKFHAIWEYDIEAGVEKALAQYKASL</sequence>
<evidence type="ECO:0000256" key="1">
    <source>
        <dbReference type="ARBA" id="ARBA00007992"/>
    </source>
</evidence>
<organism evidence="6 7">
    <name type="scientific">Lasiosphaeris hirsuta</name>
    <dbReference type="NCBI Taxonomy" id="260670"/>
    <lineage>
        <taxon>Eukaryota</taxon>
        <taxon>Fungi</taxon>
        <taxon>Dikarya</taxon>
        <taxon>Ascomycota</taxon>
        <taxon>Pezizomycotina</taxon>
        <taxon>Sordariomycetes</taxon>
        <taxon>Sordariomycetidae</taxon>
        <taxon>Sordariales</taxon>
        <taxon>Lasiosphaeriaceae</taxon>
        <taxon>Lasiosphaeris</taxon>
    </lineage>
</organism>
<keyword evidence="7" id="KW-1185">Reference proteome</keyword>
<evidence type="ECO:0000256" key="4">
    <source>
        <dbReference type="ARBA" id="ARBA00023002"/>
    </source>
</evidence>
<evidence type="ECO:0000313" key="7">
    <source>
        <dbReference type="Proteomes" id="UP001172102"/>
    </source>
</evidence>
<dbReference type="PANTHER" id="PTHR46720:SF3">
    <property type="entry name" value="FAD-BINDING DOMAIN-CONTAINING PROTEIN-RELATED"/>
    <property type="match status" value="1"/>
</dbReference>
<dbReference type="PANTHER" id="PTHR46720">
    <property type="entry name" value="HYDROXYLASE, PUTATIVE (AFU_ORTHOLOGUE AFUA_3G01460)-RELATED"/>
    <property type="match status" value="1"/>
</dbReference>
<dbReference type="Proteomes" id="UP001172102">
    <property type="component" value="Unassembled WGS sequence"/>
</dbReference>
<comment type="caution">
    <text evidence="6">The sequence shown here is derived from an EMBL/GenBank/DDBJ whole genome shotgun (WGS) entry which is preliminary data.</text>
</comment>
<evidence type="ECO:0000313" key="6">
    <source>
        <dbReference type="EMBL" id="KAK0732161.1"/>
    </source>
</evidence>
<dbReference type="GO" id="GO:0016491">
    <property type="term" value="F:oxidoreductase activity"/>
    <property type="evidence" value="ECO:0007669"/>
    <property type="project" value="UniProtKB-KW"/>
</dbReference>
<name>A0AA40BDF5_9PEZI</name>
<dbReference type="PRINTS" id="PR00420">
    <property type="entry name" value="RNGMNOXGNASE"/>
</dbReference>
<protein>
    <recommendedName>
        <fullName evidence="5">FAD-binding domain-containing protein</fullName>
    </recommendedName>
</protein>
<comment type="similarity">
    <text evidence="1">Belongs to the paxM FAD-dependent monooxygenase family.</text>
</comment>
<dbReference type="SUPFAM" id="SSF54373">
    <property type="entry name" value="FAD-linked reductases, C-terminal domain"/>
    <property type="match status" value="1"/>
</dbReference>
<dbReference type="GO" id="GO:0071949">
    <property type="term" value="F:FAD binding"/>
    <property type="evidence" value="ECO:0007669"/>
    <property type="project" value="InterPro"/>
</dbReference>
<keyword evidence="4" id="KW-0560">Oxidoreductase</keyword>
<dbReference type="Gene3D" id="3.50.50.60">
    <property type="entry name" value="FAD/NAD(P)-binding domain"/>
    <property type="match status" value="1"/>
</dbReference>
<dbReference type="InterPro" id="IPR002938">
    <property type="entry name" value="FAD-bd"/>
</dbReference>
<evidence type="ECO:0000259" key="5">
    <source>
        <dbReference type="Pfam" id="PF01494"/>
    </source>
</evidence>
<accession>A0AA40BDF5</accession>
<dbReference type="AlphaFoldDB" id="A0AA40BDF5"/>
<keyword evidence="3" id="KW-0274">FAD</keyword>
<dbReference type="SUPFAM" id="SSF51905">
    <property type="entry name" value="FAD/NAD(P)-binding domain"/>
    <property type="match status" value="1"/>
</dbReference>
<proteinExistence type="inferred from homology"/>
<evidence type="ECO:0000256" key="2">
    <source>
        <dbReference type="ARBA" id="ARBA00022630"/>
    </source>
</evidence>
<feature type="domain" description="FAD-binding" evidence="5">
    <location>
        <begin position="16"/>
        <end position="375"/>
    </location>
</feature>
<dbReference type="GO" id="GO:0044550">
    <property type="term" value="P:secondary metabolite biosynthetic process"/>
    <property type="evidence" value="ECO:0007669"/>
    <property type="project" value="TreeGrafter"/>
</dbReference>
<evidence type="ECO:0000256" key="3">
    <source>
        <dbReference type="ARBA" id="ARBA00022827"/>
    </source>
</evidence>
<dbReference type="InterPro" id="IPR036188">
    <property type="entry name" value="FAD/NAD-bd_sf"/>
</dbReference>
<reference evidence="6" key="1">
    <citation type="submission" date="2023-06" db="EMBL/GenBank/DDBJ databases">
        <title>Genome-scale phylogeny and comparative genomics of the fungal order Sordariales.</title>
        <authorList>
            <consortium name="Lawrence Berkeley National Laboratory"/>
            <person name="Hensen N."/>
            <person name="Bonometti L."/>
            <person name="Westerberg I."/>
            <person name="Brannstrom I.O."/>
            <person name="Guillou S."/>
            <person name="Cros-Aarteil S."/>
            <person name="Calhoun S."/>
            <person name="Haridas S."/>
            <person name="Kuo A."/>
            <person name="Mondo S."/>
            <person name="Pangilinan J."/>
            <person name="Riley R."/>
            <person name="Labutti K."/>
            <person name="Andreopoulos B."/>
            <person name="Lipzen A."/>
            <person name="Chen C."/>
            <person name="Yanf M."/>
            <person name="Daum C."/>
            <person name="Ng V."/>
            <person name="Clum A."/>
            <person name="Steindorff A."/>
            <person name="Ohm R."/>
            <person name="Martin F."/>
            <person name="Silar P."/>
            <person name="Natvig D."/>
            <person name="Lalanne C."/>
            <person name="Gautier V."/>
            <person name="Ament-Velasquez S.L."/>
            <person name="Kruys A."/>
            <person name="Hutchinson M.I."/>
            <person name="Powell A.J."/>
            <person name="Barry K."/>
            <person name="Miller A.N."/>
            <person name="Grigoriev I.V."/>
            <person name="Debuchy R."/>
            <person name="Gladieux P."/>
            <person name="Thoren M.H."/>
            <person name="Johannesson H."/>
        </authorList>
    </citation>
    <scope>NUCLEOTIDE SEQUENCE</scope>
    <source>
        <strain evidence="6">SMH4607-1</strain>
    </source>
</reference>
<dbReference type="EMBL" id="JAUKUA010000001">
    <property type="protein sequence ID" value="KAK0732161.1"/>
    <property type="molecule type" value="Genomic_DNA"/>
</dbReference>
<gene>
    <name evidence="6" type="ORF">B0H67DRAFT_94905</name>
</gene>
<keyword evidence="2" id="KW-0285">Flavoprotein</keyword>